<evidence type="ECO:0000313" key="3">
    <source>
        <dbReference type="EMBL" id="QIM10687.1"/>
    </source>
</evidence>
<protein>
    <recommendedName>
        <fullName evidence="2">SPOR domain-containing protein</fullName>
    </recommendedName>
</protein>
<keyword evidence="1" id="KW-0812">Transmembrane</keyword>
<accession>A0A6G8F343</accession>
<dbReference type="Pfam" id="PF05036">
    <property type="entry name" value="SPOR"/>
    <property type="match status" value="1"/>
</dbReference>
<dbReference type="SUPFAM" id="SSF110997">
    <property type="entry name" value="Sporulation related repeat"/>
    <property type="match status" value="1"/>
</dbReference>
<dbReference type="AlphaFoldDB" id="A0A6G8F343"/>
<dbReference type="GO" id="GO:0042834">
    <property type="term" value="F:peptidoglycan binding"/>
    <property type="evidence" value="ECO:0007669"/>
    <property type="project" value="InterPro"/>
</dbReference>
<dbReference type="PROSITE" id="PS51724">
    <property type="entry name" value="SPOR"/>
    <property type="match status" value="1"/>
</dbReference>
<dbReference type="Gene3D" id="3.30.70.1070">
    <property type="entry name" value="Sporulation related repeat"/>
    <property type="match status" value="1"/>
</dbReference>
<evidence type="ECO:0000256" key="1">
    <source>
        <dbReference type="SAM" id="Phobius"/>
    </source>
</evidence>
<name>A0A6G8F343_9PROT</name>
<dbReference type="InterPro" id="IPR007730">
    <property type="entry name" value="SPOR-like_dom"/>
</dbReference>
<organism evidence="3">
    <name type="scientific">uncultured Alphaproteobacteria bacterium</name>
    <dbReference type="NCBI Taxonomy" id="91750"/>
    <lineage>
        <taxon>Bacteria</taxon>
        <taxon>Pseudomonadati</taxon>
        <taxon>Pseudomonadota</taxon>
        <taxon>Alphaproteobacteria</taxon>
        <taxon>environmental samples</taxon>
    </lineage>
</organism>
<reference evidence="3" key="1">
    <citation type="journal article" date="2020" name="J. ISSAAS">
        <title>Lactobacilli and other gastrointestinal microbiota of Peromyscus leucopus, reservoir host for agents of Lyme disease and other zoonoses in North America.</title>
        <authorList>
            <person name="Milovic A."/>
            <person name="Bassam K."/>
            <person name="Shao H."/>
            <person name="Chatzistamou I."/>
            <person name="Tufts D.M."/>
            <person name="Diuk-Wasser M."/>
            <person name="Barbour A.G."/>
        </authorList>
    </citation>
    <scope>NUCLEOTIDE SEQUENCE</scope>
    <source>
        <strain evidence="3">LL90</strain>
    </source>
</reference>
<feature type="transmembrane region" description="Helical" evidence="1">
    <location>
        <begin position="42"/>
        <end position="61"/>
    </location>
</feature>
<keyword evidence="1" id="KW-0472">Membrane</keyword>
<dbReference type="EMBL" id="MN990732">
    <property type="protein sequence ID" value="QIM10687.1"/>
    <property type="molecule type" value="Genomic_DNA"/>
</dbReference>
<keyword evidence="1" id="KW-1133">Transmembrane helix</keyword>
<feature type="domain" description="SPOR" evidence="2">
    <location>
        <begin position="211"/>
        <end position="295"/>
    </location>
</feature>
<gene>
    <name evidence="3" type="ORF">PlAlph_5790</name>
</gene>
<proteinExistence type="predicted"/>
<sequence>MLSNFPDDFRRDDEEVLNEFRQKQVNFDLEERRNEIDNSRSLFIGALAGLSMAAVVGWFVLAPRYQNDNPEDVPVITRPQGIVKMQPSEPGDVELASQERTVYDIIEKKPVTEEQARIVASVEQPDAEAIERLVEETSLTVTEETASSAGVESLAKTVSTVVAADTETKRPAVKEKTEPAATTVAKVEEVKELPAVKNEPAKNKAADKPAVIQSGSWQVQLMSSPNKAAVEKSWQMMSKKYGVLKDLPHEIESADLGAKGTFYRLKAGAFATKNDAAALCNAIKTAGGSCFTAKK</sequence>
<evidence type="ECO:0000259" key="2">
    <source>
        <dbReference type="PROSITE" id="PS51724"/>
    </source>
</evidence>
<dbReference type="InterPro" id="IPR036680">
    <property type="entry name" value="SPOR-like_sf"/>
</dbReference>